<reference evidence="3" key="1">
    <citation type="journal article" date="2019" name="Int. J. Syst. Evol. Microbiol.">
        <title>The Global Catalogue of Microorganisms (GCM) 10K type strain sequencing project: providing services to taxonomists for standard genome sequencing and annotation.</title>
        <authorList>
            <consortium name="The Broad Institute Genomics Platform"/>
            <consortium name="The Broad Institute Genome Sequencing Center for Infectious Disease"/>
            <person name="Wu L."/>
            <person name="Ma J."/>
        </authorList>
    </citation>
    <scope>NUCLEOTIDE SEQUENCE [LARGE SCALE GENOMIC DNA]</scope>
    <source>
        <strain evidence="3">JCM 17919</strain>
    </source>
</reference>
<evidence type="ECO:0000259" key="1">
    <source>
        <dbReference type="Pfam" id="PF01883"/>
    </source>
</evidence>
<evidence type="ECO:0000313" key="2">
    <source>
        <dbReference type="EMBL" id="GAA4334599.1"/>
    </source>
</evidence>
<dbReference type="Pfam" id="PF01883">
    <property type="entry name" value="FeS_assembly_P"/>
    <property type="match status" value="1"/>
</dbReference>
<name>A0ABP8H5V6_9BACT</name>
<dbReference type="InterPro" id="IPR002744">
    <property type="entry name" value="MIP18-like"/>
</dbReference>
<feature type="domain" description="MIP18 family-like" evidence="1">
    <location>
        <begin position="4"/>
        <end position="74"/>
    </location>
</feature>
<dbReference type="InterPro" id="IPR052339">
    <property type="entry name" value="Fe-S_Maturation_MIP18"/>
</dbReference>
<dbReference type="PANTHER" id="PTHR42831">
    <property type="entry name" value="FE-S PROTEIN MATURATION AUXILIARY FACTOR YITW"/>
    <property type="match status" value="1"/>
</dbReference>
<dbReference type="InterPro" id="IPR034904">
    <property type="entry name" value="FSCA_dom_sf"/>
</dbReference>
<dbReference type="SUPFAM" id="SSF117916">
    <property type="entry name" value="Fe-S cluster assembly (FSCA) domain-like"/>
    <property type="match status" value="1"/>
</dbReference>
<dbReference type="PANTHER" id="PTHR42831:SF1">
    <property type="entry name" value="FE-S PROTEIN MATURATION AUXILIARY FACTOR YITW"/>
    <property type="match status" value="1"/>
</dbReference>
<keyword evidence="3" id="KW-1185">Reference proteome</keyword>
<comment type="caution">
    <text evidence="2">The sequence shown here is derived from an EMBL/GenBank/DDBJ whole genome shotgun (WGS) entry which is preliminary data.</text>
</comment>
<protein>
    <submittedName>
        <fullName evidence="2">SUF system Fe-S cluster assembly protein</fullName>
    </submittedName>
</protein>
<sequence>MNQQAVIEKLKTIYDPEIPVNIYDLGLIYDIRVIGSAVYIVMTLTTAACPAAAFMPEEVRATVAGAPGITAVHVDIVYEPRWTNALMSAAARASLGFS</sequence>
<proteinExistence type="predicted"/>
<accession>A0ABP8H5V6</accession>
<evidence type="ECO:0000313" key="3">
    <source>
        <dbReference type="Proteomes" id="UP001501725"/>
    </source>
</evidence>
<gene>
    <name evidence="2" type="ORF">GCM10023184_28800</name>
</gene>
<dbReference type="Gene3D" id="3.30.300.130">
    <property type="entry name" value="Fe-S cluster assembly (FSCA)"/>
    <property type="match status" value="1"/>
</dbReference>
<organism evidence="2 3">
    <name type="scientific">Flaviaesturariibacter amylovorans</name>
    <dbReference type="NCBI Taxonomy" id="1084520"/>
    <lineage>
        <taxon>Bacteria</taxon>
        <taxon>Pseudomonadati</taxon>
        <taxon>Bacteroidota</taxon>
        <taxon>Chitinophagia</taxon>
        <taxon>Chitinophagales</taxon>
        <taxon>Chitinophagaceae</taxon>
        <taxon>Flaviaestuariibacter</taxon>
    </lineage>
</organism>
<dbReference type="EMBL" id="BAABGY010000008">
    <property type="protein sequence ID" value="GAA4334599.1"/>
    <property type="molecule type" value="Genomic_DNA"/>
</dbReference>
<dbReference type="RefSeq" id="WP_345256453.1">
    <property type="nucleotide sequence ID" value="NZ_BAABGY010000008.1"/>
</dbReference>
<dbReference type="Proteomes" id="UP001501725">
    <property type="component" value="Unassembled WGS sequence"/>
</dbReference>